<protein>
    <submittedName>
        <fullName evidence="2">Uncharacterized protein</fullName>
    </submittedName>
</protein>
<feature type="compositionally biased region" description="Polar residues" evidence="1">
    <location>
        <begin position="206"/>
        <end position="215"/>
    </location>
</feature>
<sequence length="329" mass="37799">MTEQHSNADSTDRPHQATMWQGQEAMEQMLNVQRNMAEMTLSALKWQDTAQKQSMEMTRSMMGTVPGQQFTQSMLESYLQGMEAIVPEMKRAVEQGMQAADQPEQRMTGRSGQHAKTHQSTPDTQRREQRPHQRASGERETTRQRRRMDERRTPQQSGSEQTPARGETPIPQSGQRREGRRSSEPTQHPREPVEQQARAPTERPVGQSSEQPPRQSTERSPQRSGEQYPQTGEWVSQQEYAGDSSGERERRSAPRGQSGRAPQSGRQDRQPPEPRQRRTPEQDRRPVQNPPAPQRTERAEPSHDREESSAERSGQPERRSDEDDDHEQQ</sequence>
<keyword evidence="3" id="KW-1185">Reference proteome</keyword>
<feature type="compositionally biased region" description="Basic and acidic residues" evidence="1">
    <location>
        <begin position="266"/>
        <end position="286"/>
    </location>
</feature>
<comment type="caution">
    <text evidence="2">The sequence shown here is derived from an EMBL/GenBank/DDBJ whole genome shotgun (WGS) entry which is preliminary data.</text>
</comment>
<dbReference type="RefSeq" id="WP_124196271.1">
    <property type="nucleotide sequence ID" value="NZ_REGA01000012.1"/>
</dbReference>
<gene>
    <name evidence="2" type="ORF">EA473_14230</name>
</gene>
<dbReference type="Proteomes" id="UP000282323">
    <property type="component" value="Unassembled WGS sequence"/>
</dbReference>
<evidence type="ECO:0000313" key="2">
    <source>
        <dbReference type="EMBL" id="RQG93862.1"/>
    </source>
</evidence>
<feature type="compositionally biased region" description="Polar residues" evidence="1">
    <location>
        <begin position="222"/>
        <end position="239"/>
    </location>
</feature>
<evidence type="ECO:0000256" key="1">
    <source>
        <dbReference type="SAM" id="MobiDB-lite"/>
    </source>
</evidence>
<name>A0A3N6N687_NATCH</name>
<feature type="compositionally biased region" description="Basic and acidic residues" evidence="1">
    <location>
        <begin position="175"/>
        <end position="193"/>
    </location>
</feature>
<feature type="compositionally biased region" description="Basic and acidic residues" evidence="1">
    <location>
        <begin position="124"/>
        <end position="153"/>
    </location>
</feature>
<evidence type="ECO:0000313" key="3">
    <source>
        <dbReference type="Proteomes" id="UP000282323"/>
    </source>
</evidence>
<feature type="compositionally biased region" description="Basic and acidic residues" evidence="1">
    <location>
        <begin position="295"/>
        <end position="329"/>
    </location>
</feature>
<dbReference type="OrthoDB" id="178099at2157"/>
<proteinExistence type="predicted"/>
<accession>A0A3N6N687</accession>
<organism evidence="2 3">
    <name type="scientific">Natrarchaeobius chitinivorans</name>
    <dbReference type="NCBI Taxonomy" id="1679083"/>
    <lineage>
        <taxon>Archaea</taxon>
        <taxon>Methanobacteriati</taxon>
        <taxon>Methanobacteriota</taxon>
        <taxon>Stenosarchaea group</taxon>
        <taxon>Halobacteria</taxon>
        <taxon>Halobacteriales</taxon>
        <taxon>Natrialbaceae</taxon>
        <taxon>Natrarchaeobius</taxon>
    </lineage>
</organism>
<reference evidence="2 3" key="1">
    <citation type="submission" date="2018-10" db="EMBL/GenBank/DDBJ databases">
        <title>Natrarchaeobius chitinivorans gen. nov., sp. nov., and Natrarchaeobius haloalkaliphilus sp. nov., alkaliphilic, chitin-utilizing haloarchaea from hypersaline alkaline lakes.</title>
        <authorList>
            <person name="Sorokin D.Y."/>
            <person name="Elcheninov A.G."/>
            <person name="Kostrikina N.A."/>
            <person name="Bale N.J."/>
            <person name="Sinninghe Damste J.S."/>
            <person name="Khijniak T.V."/>
            <person name="Kublanov I.V."/>
            <person name="Toshchakov S.V."/>
        </authorList>
    </citation>
    <scope>NUCLEOTIDE SEQUENCE [LARGE SCALE GENOMIC DNA]</scope>
    <source>
        <strain evidence="2 3">AArcht4T</strain>
    </source>
</reference>
<dbReference type="AlphaFoldDB" id="A0A3N6N687"/>
<dbReference type="EMBL" id="REGA01000012">
    <property type="protein sequence ID" value="RQG93862.1"/>
    <property type="molecule type" value="Genomic_DNA"/>
</dbReference>
<feature type="region of interest" description="Disordered" evidence="1">
    <location>
        <begin position="95"/>
        <end position="329"/>
    </location>
</feature>